<dbReference type="Proteomes" id="UP001066276">
    <property type="component" value="Chromosome 8"/>
</dbReference>
<evidence type="ECO:0000313" key="3">
    <source>
        <dbReference type="Proteomes" id="UP001066276"/>
    </source>
</evidence>
<protein>
    <submittedName>
        <fullName evidence="2">Uncharacterized protein</fullName>
    </submittedName>
</protein>
<accession>A0AAV7NTJ0</accession>
<dbReference type="EMBL" id="JANPWB010000012">
    <property type="protein sequence ID" value="KAJ1119337.1"/>
    <property type="molecule type" value="Genomic_DNA"/>
</dbReference>
<feature type="compositionally biased region" description="Low complexity" evidence="1">
    <location>
        <begin position="31"/>
        <end position="47"/>
    </location>
</feature>
<evidence type="ECO:0000256" key="1">
    <source>
        <dbReference type="SAM" id="MobiDB-lite"/>
    </source>
</evidence>
<comment type="caution">
    <text evidence="2">The sequence shown here is derived from an EMBL/GenBank/DDBJ whole genome shotgun (WGS) entry which is preliminary data.</text>
</comment>
<name>A0AAV7NTJ0_PLEWA</name>
<evidence type="ECO:0000313" key="2">
    <source>
        <dbReference type="EMBL" id="KAJ1119337.1"/>
    </source>
</evidence>
<proteinExistence type="predicted"/>
<dbReference type="AlphaFoldDB" id="A0AAV7NTJ0"/>
<sequence>MSALTQSSALDHVHCSLSSTSKGSPLEVEISSVSDSAISDSSHSSGSLRKRKKARKSGSSQTKERSRSPPNPFQFNPEDIVHPWLANWAPAQAVVDYLHDKLWKGFDKQVRNRLWAECSRPAIPNKVVETPDIDPSMLSFLKTFAKDPKKGIDRAWRSCQDKLLDLSGPLAKILEMA</sequence>
<keyword evidence="3" id="KW-1185">Reference proteome</keyword>
<organism evidence="2 3">
    <name type="scientific">Pleurodeles waltl</name>
    <name type="common">Iberian ribbed newt</name>
    <dbReference type="NCBI Taxonomy" id="8319"/>
    <lineage>
        <taxon>Eukaryota</taxon>
        <taxon>Metazoa</taxon>
        <taxon>Chordata</taxon>
        <taxon>Craniata</taxon>
        <taxon>Vertebrata</taxon>
        <taxon>Euteleostomi</taxon>
        <taxon>Amphibia</taxon>
        <taxon>Batrachia</taxon>
        <taxon>Caudata</taxon>
        <taxon>Salamandroidea</taxon>
        <taxon>Salamandridae</taxon>
        <taxon>Pleurodelinae</taxon>
        <taxon>Pleurodeles</taxon>
    </lineage>
</organism>
<reference evidence="2" key="1">
    <citation type="journal article" date="2022" name="bioRxiv">
        <title>Sequencing and chromosome-scale assembly of the giantPleurodeles waltlgenome.</title>
        <authorList>
            <person name="Brown T."/>
            <person name="Elewa A."/>
            <person name="Iarovenko S."/>
            <person name="Subramanian E."/>
            <person name="Araus A.J."/>
            <person name="Petzold A."/>
            <person name="Susuki M."/>
            <person name="Suzuki K.-i.T."/>
            <person name="Hayashi T."/>
            <person name="Toyoda A."/>
            <person name="Oliveira C."/>
            <person name="Osipova E."/>
            <person name="Leigh N.D."/>
            <person name="Simon A."/>
            <person name="Yun M.H."/>
        </authorList>
    </citation>
    <scope>NUCLEOTIDE SEQUENCE</scope>
    <source>
        <strain evidence="2">20211129_DDA</strain>
        <tissue evidence="2">Liver</tissue>
    </source>
</reference>
<gene>
    <name evidence="2" type="ORF">NDU88_007523</name>
</gene>
<feature type="region of interest" description="Disordered" evidence="1">
    <location>
        <begin position="1"/>
        <end position="75"/>
    </location>
</feature>